<dbReference type="InterPro" id="IPR035914">
    <property type="entry name" value="Sperma_CUB_dom_sf"/>
</dbReference>
<gene>
    <name evidence="3" type="ordered locus">P700755_000034</name>
</gene>
<keyword evidence="4" id="KW-1185">Reference proteome</keyword>
<evidence type="ECO:0000313" key="3">
    <source>
        <dbReference type="EMBL" id="AFU67108.1"/>
    </source>
</evidence>
<dbReference type="HOGENOM" id="CLU_376811_0_0_10"/>
<feature type="domain" description="Peptidase M12B" evidence="2">
    <location>
        <begin position="211"/>
        <end position="376"/>
    </location>
</feature>
<reference evidence="3" key="2">
    <citation type="submission" date="2012-09" db="EMBL/GenBank/DDBJ databases">
        <title>The complete sequence of Psychroflexus torquis an extreme psychrophile from sea-ice that is stimulated by light.</title>
        <authorList>
            <person name="Feng S."/>
            <person name="Powell S.M."/>
            <person name="Bowman J.P."/>
        </authorList>
    </citation>
    <scope>NUCLEOTIDE SEQUENCE [LARGE SCALE GENOMIC DNA]</scope>
    <source>
        <strain evidence="3">ATCC 700755</strain>
    </source>
</reference>
<keyword evidence="3" id="KW-0645">Protease</keyword>
<dbReference type="Gene3D" id="2.60.120.290">
    <property type="entry name" value="Spermadhesin, CUB domain"/>
    <property type="match status" value="1"/>
</dbReference>
<dbReference type="GO" id="GO:0004222">
    <property type="term" value="F:metalloendopeptidase activity"/>
    <property type="evidence" value="ECO:0007669"/>
    <property type="project" value="InterPro"/>
</dbReference>
<name>K4IB30_PSYTT</name>
<dbReference type="NCBIfam" id="TIGR04183">
    <property type="entry name" value="Por_Secre_tail"/>
    <property type="match status" value="1"/>
</dbReference>
<accession>K4IB30</accession>
<evidence type="ECO:0000313" key="4">
    <source>
        <dbReference type="Proteomes" id="UP000008514"/>
    </source>
</evidence>
<dbReference type="InterPro" id="IPR026444">
    <property type="entry name" value="Secre_tail"/>
</dbReference>
<evidence type="ECO:0000256" key="1">
    <source>
        <dbReference type="ARBA" id="ARBA00022729"/>
    </source>
</evidence>
<dbReference type="Proteomes" id="UP000008514">
    <property type="component" value="Chromosome"/>
</dbReference>
<dbReference type="PROSITE" id="PS50215">
    <property type="entry name" value="ADAM_MEPRO"/>
    <property type="match status" value="1"/>
</dbReference>
<keyword evidence="3" id="KW-0378">Hydrolase</keyword>
<keyword evidence="1" id="KW-0732">Signal</keyword>
<dbReference type="EMBL" id="CP003879">
    <property type="protein sequence ID" value="AFU67108.1"/>
    <property type="molecule type" value="Genomic_DNA"/>
</dbReference>
<dbReference type="eggNOG" id="COG4935">
    <property type="taxonomic scope" value="Bacteria"/>
</dbReference>
<dbReference type="AlphaFoldDB" id="K4IB30"/>
<dbReference type="InterPro" id="IPR001590">
    <property type="entry name" value="Peptidase_M12B"/>
</dbReference>
<dbReference type="Pfam" id="PF18962">
    <property type="entry name" value="Por_Secre_tail"/>
    <property type="match status" value="1"/>
</dbReference>
<dbReference type="PANTHER" id="PTHR11905">
    <property type="entry name" value="ADAM A DISINTEGRIN AND METALLOPROTEASE DOMAIN"/>
    <property type="match status" value="1"/>
</dbReference>
<dbReference type="Pfam" id="PF13688">
    <property type="entry name" value="Reprolysin_5"/>
    <property type="match status" value="1"/>
</dbReference>
<dbReference type="KEGG" id="ptq:P700755_000034"/>
<dbReference type="RefSeq" id="WP_015022728.1">
    <property type="nucleotide sequence ID" value="NC_018721.1"/>
</dbReference>
<organism evidence="3 4">
    <name type="scientific">Psychroflexus torquis (strain ATCC 700755 / CIP 106069 / ACAM 623)</name>
    <dbReference type="NCBI Taxonomy" id="313595"/>
    <lineage>
        <taxon>Bacteria</taxon>
        <taxon>Pseudomonadati</taxon>
        <taxon>Bacteroidota</taxon>
        <taxon>Flavobacteriia</taxon>
        <taxon>Flavobacteriales</taxon>
        <taxon>Flavobacteriaceae</taxon>
        <taxon>Psychroflexus</taxon>
    </lineage>
</organism>
<dbReference type="InterPro" id="IPR024079">
    <property type="entry name" value="MetalloPept_cat_dom_sf"/>
</dbReference>
<dbReference type="SUPFAM" id="SSF49854">
    <property type="entry name" value="Spermadhesin, CUB domain"/>
    <property type="match status" value="1"/>
</dbReference>
<dbReference type="OrthoDB" id="1182309at2"/>
<keyword evidence="3" id="KW-0482">Metalloprotease</keyword>
<dbReference type="Gene3D" id="3.40.390.10">
    <property type="entry name" value="Collagenase (Catalytic Domain)"/>
    <property type="match status" value="1"/>
</dbReference>
<dbReference type="GO" id="GO:0006509">
    <property type="term" value="P:membrane protein ectodomain proteolysis"/>
    <property type="evidence" value="ECO:0007669"/>
    <property type="project" value="TreeGrafter"/>
</dbReference>
<dbReference type="eggNOG" id="COG4886">
    <property type="taxonomic scope" value="Bacteria"/>
</dbReference>
<protein>
    <submittedName>
        <fullName evidence="3">Secreted reprolysin family zinc metalloprotease with Por secretion system C-terminal sorting domain</fullName>
    </submittedName>
</protein>
<sequence>MKIIYLIVFLICANTFSQNFSSIEEAMENASKKSENFKEYAVFEQSTQKINSSLRDIAPDIQSIYVNKLALTTIQKETPEFIHFYVYHQGDTLSVKMQRHQVLTDDFKVRNQDGDILKYKPGLYYRGIVNNDFKSLAVFSFFDETVNGIISIPSKGNRIVAQLLNKDQFVIYNDAKMTMDHDFSCQVYEIEHFGNLVPQTDFSNSTSASANCVKVFYELTNDIYVNNSSSTSLTLNWLTSVHNIVATLYSNSDIPTALSEVLIWQVEDPYTGDNIDKLIFFRENRIAFNGDIAHLLDLPATGGVAYIDSLCQDFNHAFSGLFLNYQELPTYSFTVMIISHEMGHSLGSPHTHACFWNGDNTAIDACGPNNGFSEGCDDAEIPSEGGTIMSYCYLDATGTNLALGFHPQVEAYMNSNIDTKSCLGTDCINSCTRTIAGVTVSQSNENSFTVNIEDVISNSWIYRIYEQNTVPGPINSTNSNSILFNEDVKPNTYYIIQVANNCSSGDVGGSFQSNYLTDDDWCSGRLFTDIGGLNGNYPNNHNFLKTFYPEDSADKISLTVNDFDLEDGADFMTIYDGESINSPIFLEGENLTGNNLTTTYFEASNTTGAITVSFTSNFANANNSGWEILVSCETLSTLEFSEDDIAIYPNPFNDKLFITSNVNFDKVLIYDINGKQVYKKNIESLSENYLNLNQLNTGIYFLELISKDSSYIKRIIKR</sequence>
<proteinExistence type="predicted"/>
<dbReference type="eggNOG" id="COG3292">
    <property type="taxonomic scope" value="Bacteria"/>
</dbReference>
<dbReference type="SUPFAM" id="SSF55486">
    <property type="entry name" value="Metalloproteases ('zincins'), catalytic domain"/>
    <property type="match status" value="1"/>
</dbReference>
<reference evidence="3" key="1">
    <citation type="submission" date="2006-03" db="EMBL/GenBank/DDBJ databases">
        <authorList>
            <person name="Bowman J."/>
            <person name="Ferriera S."/>
            <person name="Johnson J."/>
            <person name="Kravitz S."/>
            <person name="Halpern A."/>
            <person name="Remington K."/>
            <person name="Beeson K."/>
            <person name="Tran B."/>
            <person name="Rogers Y.-H."/>
            <person name="Friedman R."/>
            <person name="Venter J.C."/>
        </authorList>
    </citation>
    <scope>NUCLEOTIDE SEQUENCE [LARGE SCALE GENOMIC DNA]</scope>
    <source>
        <strain evidence="3">ATCC 700755</strain>
    </source>
</reference>
<dbReference type="PANTHER" id="PTHR11905:SF159">
    <property type="entry name" value="ADAM METALLOPROTEASE"/>
    <property type="match status" value="1"/>
</dbReference>
<evidence type="ECO:0000259" key="2">
    <source>
        <dbReference type="PROSITE" id="PS50215"/>
    </source>
</evidence>
<dbReference type="STRING" id="313595.P700755_000034"/>